<evidence type="ECO:0000313" key="2">
    <source>
        <dbReference type="Proteomes" id="UP000004277"/>
    </source>
</evidence>
<keyword evidence="2" id="KW-1185">Reference proteome</keyword>
<sequence>MTQILALETSTEWCSVALALRRDGGVRTVARHEQTGPRSSDLILPLVDAVLAEAGVTLDACDAIAFGAGPGAFTGLRTACGVAQGLAFGIDRPVIAVNSLEACAEQAGAQLPAGMPVVVALDARMQECYWATFRWDGVGWEALTPTRVAPPEAVIAPEGPFWLVGSALTVFGEQLTLAAQAAHRLPAILPDARSVAAIALRMFDAGMTQSAEHAAPLYVRDKVALTVTERQAVAAAKAAGN</sequence>
<dbReference type="EMBL" id="AKCV02000015">
    <property type="protein sequence ID" value="TMS58882.1"/>
    <property type="molecule type" value="Genomic_DNA"/>
</dbReference>
<name>A0ACD3SRV7_9BURK</name>
<accession>A0ACD3SRV7</accession>
<dbReference type="Proteomes" id="UP000004277">
    <property type="component" value="Unassembled WGS sequence"/>
</dbReference>
<comment type="caution">
    <text evidence="1">The sequence shown here is derived from an EMBL/GenBank/DDBJ whole genome shotgun (WGS) entry which is preliminary data.</text>
</comment>
<evidence type="ECO:0000313" key="1">
    <source>
        <dbReference type="EMBL" id="TMS58882.1"/>
    </source>
</evidence>
<protein>
    <submittedName>
        <fullName evidence="1">tRNA (Adenosine(37)-N6)-threonylcarbamoyltransferase complex dimerization subunit type 1 TsaB</fullName>
    </submittedName>
</protein>
<gene>
    <name evidence="1" type="primary">tsaB</name>
    <name evidence="1" type="ORF">MW7_009285</name>
</gene>
<reference evidence="1" key="1">
    <citation type="submission" date="2019-05" db="EMBL/GenBank/DDBJ databases">
        <title>Revised genome assembly of Burkholderiaceae (previously Ralstonia) sp. PBA.</title>
        <authorList>
            <person name="Gan H.M."/>
        </authorList>
    </citation>
    <scope>NUCLEOTIDE SEQUENCE</scope>
    <source>
        <strain evidence="1">PBA</strain>
    </source>
</reference>
<organism evidence="1 2">
    <name type="scientific">Imbroritus primus</name>
    <dbReference type="NCBI Taxonomy" id="3058603"/>
    <lineage>
        <taxon>Bacteria</taxon>
        <taxon>Pseudomonadati</taxon>
        <taxon>Pseudomonadota</taxon>
        <taxon>Betaproteobacteria</taxon>
        <taxon>Burkholderiales</taxon>
        <taxon>Burkholderiaceae</taxon>
        <taxon>Imbroritus</taxon>
    </lineage>
</organism>
<proteinExistence type="predicted"/>